<evidence type="ECO:0000313" key="2">
    <source>
        <dbReference type="Proteomes" id="UP001055879"/>
    </source>
</evidence>
<dbReference type="Proteomes" id="UP001055879">
    <property type="component" value="Linkage Group LG16"/>
</dbReference>
<evidence type="ECO:0000313" key="1">
    <source>
        <dbReference type="EMBL" id="KAI3669241.1"/>
    </source>
</evidence>
<name>A0ACB8XLE7_ARCLA</name>
<sequence length="124" mass="14314">MAHLLGIDGYNPPRHTLRPIPELINRFPAMRKLGDSSKTVVIFPDILKLQDPITYPRLKVQKRRRAYELPSNMTNSQDLDLNLKQSFSVAKGLPEKRRQGSPSMNFEDSVTMTRLHGRFEEYSC</sequence>
<comment type="caution">
    <text evidence="1">The sequence shown here is derived from an EMBL/GenBank/DDBJ whole genome shotgun (WGS) entry which is preliminary data.</text>
</comment>
<gene>
    <name evidence="1" type="ORF">L6452_40468</name>
</gene>
<dbReference type="EMBL" id="CM042062">
    <property type="protein sequence ID" value="KAI3669241.1"/>
    <property type="molecule type" value="Genomic_DNA"/>
</dbReference>
<proteinExistence type="predicted"/>
<accession>A0ACB8XLE7</accession>
<keyword evidence="2" id="KW-1185">Reference proteome</keyword>
<reference evidence="2" key="1">
    <citation type="journal article" date="2022" name="Mol. Ecol. Resour.">
        <title>The genomes of chicory, endive, great burdock and yacon provide insights into Asteraceae palaeo-polyploidization history and plant inulin production.</title>
        <authorList>
            <person name="Fan W."/>
            <person name="Wang S."/>
            <person name="Wang H."/>
            <person name="Wang A."/>
            <person name="Jiang F."/>
            <person name="Liu H."/>
            <person name="Zhao H."/>
            <person name="Xu D."/>
            <person name="Zhang Y."/>
        </authorList>
    </citation>
    <scope>NUCLEOTIDE SEQUENCE [LARGE SCALE GENOMIC DNA]</scope>
    <source>
        <strain evidence="2">cv. Niubang</strain>
    </source>
</reference>
<reference evidence="1 2" key="2">
    <citation type="journal article" date="2022" name="Mol. Ecol. Resour.">
        <title>The genomes of chicory, endive, great burdock and yacon provide insights into Asteraceae paleo-polyploidization history and plant inulin production.</title>
        <authorList>
            <person name="Fan W."/>
            <person name="Wang S."/>
            <person name="Wang H."/>
            <person name="Wang A."/>
            <person name="Jiang F."/>
            <person name="Liu H."/>
            <person name="Zhao H."/>
            <person name="Xu D."/>
            <person name="Zhang Y."/>
        </authorList>
    </citation>
    <scope>NUCLEOTIDE SEQUENCE [LARGE SCALE GENOMIC DNA]</scope>
    <source>
        <strain evidence="2">cv. Niubang</strain>
    </source>
</reference>
<protein>
    <submittedName>
        <fullName evidence="1">Uncharacterized protein</fullName>
    </submittedName>
</protein>
<organism evidence="1 2">
    <name type="scientific">Arctium lappa</name>
    <name type="common">Greater burdock</name>
    <name type="synonym">Lappa major</name>
    <dbReference type="NCBI Taxonomy" id="4217"/>
    <lineage>
        <taxon>Eukaryota</taxon>
        <taxon>Viridiplantae</taxon>
        <taxon>Streptophyta</taxon>
        <taxon>Embryophyta</taxon>
        <taxon>Tracheophyta</taxon>
        <taxon>Spermatophyta</taxon>
        <taxon>Magnoliopsida</taxon>
        <taxon>eudicotyledons</taxon>
        <taxon>Gunneridae</taxon>
        <taxon>Pentapetalae</taxon>
        <taxon>asterids</taxon>
        <taxon>campanulids</taxon>
        <taxon>Asterales</taxon>
        <taxon>Asteraceae</taxon>
        <taxon>Carduoideae</taxon>
        <taxon>Cardueae</taxon>
        <taxon>Arctiinae</taxon>
        <taxon>Arctium</taxon>
    </lineage>
</organism>